<dbReference type="Proteomes" id="UP001152747">
    <property type="component" value="Unassembled WGS sequence"/>
</dbReference>
<evidence type="ECO:0000313" key="2">
    <source>
        <dbReference type="EMBL" id="CAI5447057.1"/>
    </source>
</evidence>
<dbReference type="PROSITE" id="PS51885">
    <property type="entry name" value="NEPRILYSIN"/>
    <property type="match status" value="1"/>
</dbReference>
<dbReference type="InterPro" id="IPR024079">
    <property type="entry name" value="MetalloPept_cat_dom_sf"/>
</dbReference>
<sequence length="189" mass="21455">MQNPLLGVLITEVPIALKYGIVGAILGHEIGHTIIVQNLTDGFYPYFSEDVKNCIQDQFSETCRIYKEYNCTVEDKNFDENGSDIFGFPFAFERLKQIMGEKIHDKIPGSRLGLTHAQAYFHLVFSIGCWPHDVFQVSWIPHSASNIRTNAGVIQSPEFENVFNCPKNSRMVQSRKQFCHVLGEDAPQN</sequence>
<evidence type="ECO:0000259" key="1">
    <source>
        <dbReference type="Pfam" id="PF01431"/>
    </source>
</evidence>
<dbReference type="AlphaFoldDB" id="A0A9P1IPK9"/>
<feature type="domain" description="Peptidase M13 C-terminal" evidence="1">
    <location>
        <begin position="12"/>
        <end position="177"/>
    </location>
</feature>
<evidence type="ECO:0000313" key="3">
    <source>
        <dbReference type="Proteomes" id="UP001152747"/>
    </source>
</evidence>
<dbReference type="InterPro" id="IPR018497">
    <property type="entry name" value="Peptidase_M13_C"/>
</dbReference>
<reference evidence="2" key="1">
    <citation type="submission" date="2022-11" db="EMBL/GenBank/DDBJ databases">
        <authorList>
            <person name="Kikuchi T."/>
        </authorList>
    </citation>
    <scope>NUCLEOTIDE SEQUENCE</scope>
    <source>
        <strain evidence="2">PS1010</strain>
    </source>
</reference>
<dbReference type="PANTHER" id="PTHR11733">
    <property type="entry name" value="ZINC METALLOPROTEASE FAMILY M13 NEPRILYSIN-RELATED"/>
    <property type="match status" value="1"/>
</dbReference>
<organism evidence="2 3">
    <name type="scientific">Caenorhabditis angaria</name>
    <dbReference type="NCBI Taxonomy" id="860376"/>
    <lineage>
        <taxon>Eukaryota</taxon>
        <taxon>Metazoa</taxon>
        <taxon>Ecdysozoa</taxon>
        <taxon>Nematoda</taxon>
        <taxon>Chromadorea</taxon>
        <taxon>Rhabditida</taxon>
        <taxon>Rhabditina</taxon>
        <taxon>Rhabditomorpha</taxon>
        <taxon>Rhabditoidea</taxon>
        <taxon>Rhabditidae</taxon>
        <taxon>Peloderinae</taxon>
        <taxon>Caenorhabditis</taxon>
    </lineage>
</organism>
<dbReference type="PANTHER" id="PTHR11733:SF208">
    <property type="entry name" value="PEPTIDASE M13 C-TERMINAL DOMAIN-CONTAINING PROTEIN"/>
    <property type="match status" value="1"/>
</dbReference>
<dbReference type="Gene3D" id="3.40.390.10">
    <property type="entry name" value="Collagenase (Catalytic Domain)"/>
    <property type="match status" value="1"/>
</dbReference>
<comment type="caution">
    <text evidence="2">The sequence shown here is derived from an EMBL/GenBank/DDBJ whole genome shotgun (WGS) entry which is preliminary data.</text>
</comment>
<keyword evidence="3" id="KW-1185">Reference proteome</keyword>
<dbReference type="InterPro" id="IPR000718">
    <property type="entry name" value="Peptidase_M13"/>
</dbReference>
<dbReference type="GO" id="GO:0016485">
    <property type="term" value="P:protein processing"/>
    <property type="evidence" value="ECO:0007669"/>
    <property type="project" value="TreeGrafter"/>
</dbReference>
<proteinExistence type="predicted"/>
<name>A0A9P1IPK9_9PELO</name>
<dbReference type="GO" id="GO:0004222">
    <property type="term" value="F:metalloendopeptidase activity"/>
    <property type="evidence" value="ECO:0007669"/>
    <property type="project" value="InterPro"/>
</dbReference>
<accession>A0A9P1IPK9</accession>
<gene>
    <name evidence="2" type="ORF">CAMP_LOCUS9694</name>
</gene>
<dbReference type="OrthoDB" id="5799049at2759"/>
<dbReference type="Pfam" id="PF01431">
    <property type="entry name" value="Peptidase_M13"/>
    <property type="match status" value="1"/>
</dbReference>
<dbReference type="SUPFAM" id="SSF55486">
    <property type="entry name" value="Metalloproteases ('zincins'), catalytic domain"/>
    <property type="match status" value="1"/>
</dbReference>
<protein>
    <recommendedName>
        <fullName evidence="1">Peptidase M13 C-terminal domain-containing protein</fullName>
    </recommendedName>
</protein>
<dbReference type="GO" id="GO:0005886">
    <property type="term" value="C:plasma membrane"/>
    <property type="evidence" value="ECO:0007669"/>
    <property type="project" value="TreeGrafter"/>
</dbReference>
<dbReference type="EMBL" id="CANHGI010000004">
    <property type="protein sequence ID" value="CAI5447057.1"/>
    <property type="molecule type" value="Genomic_DNA"/>
</dbReference>